<proteinExistence type="predicted"/>
<feature type="domain" description="Phage tail collar" evidence="1">
    <location>
        <begin position="7"/>
        <end position="62"/>
    </location>
</feature>
<dbReference type="InterPro" id="IPR037053">
    <property type="entry name" value="Phage_tail_collar_dom_sf"/>
</dbReference>
<evidence type="ECO:0000259" key="1">
    <source>
        <dbReference type="Pfam" id="PF07484"/>
    </source>
</evidence>
<dbReference type="RefSeq" id="WP_144915519.1">
    <property type="nucleotide sequence ID" value="NZ_VLLI01000013.1"/>
</dbReference>
<dbReference type="Gene3D" id="3.90.1340.10">
    <property type="entry name" value="Phage tail collar domain"/>
    <property type="match status" value="1"/>
</dbReference>
<dbReference type="AlphaFoldDB" id="A0A562TSC4"/>
<dbReference type="InterPro" id="IPR011083">
    <property type="entry name" value="Phage_tail_collar_dom"/>
</dbReference>
<reference evidence="2 3" key="1">
    <citation type="submission" date="2019-07" db="EMBL/GenBank/DDBJ databases">
        <title>Genomic Encyclopedia of Archaeal and Bacterial Type Strains, Phase II (KMG-II): from individual species to whole genera.</title>
        <authorList>
            <person name="Goeker M."/>
        </authorList>
    </citation>
    <scope>NUCLEOTIDE SEQUENCE [LARGE SCALE GENOMIC DNA]</scope>
    <source>
        <strain evidence="2 3">ATCC BAA-1854</strain>
    </source>
</reference>
<gene>
    <name evidence="2" type="ORF">JN11_04117</name>
</gene>
<evidence type="ECO:0000313" key="3">
    <source>
        <dbReference type="Proteomes" id="UP000317010"/>
    </source>
</evidence>
<dbReference type="OrthoDB" id="9810174at2"/>
<dbReference type="Proteomes" id="UP000317010">
    <property type="component" value="Unassembled WGS sequence"/>
</dbReference>
<comment type="caution">
    <text evidence="2">The sequence shown here is derived from an EMBL/GenBank/DDBJ whole genome shotgun (WGS) entry which is preliminary data.</text>
</comment>
<evidence type="ECO:0000313" key="2">
    <source>
        <dbReference type="EMBL" id="TWI96383.1"/>
    </source>
</evidence>
<keyword evidence="3" id="KW-1185">Reference proteome</keyword>
<dbReference type="EMBL" id="VLLI01000013">
    <property type="protein sequence ID" value="TWI96383.1"/>
    <property type="molecule type" value="Genomic_DNA"/>
</dbReference>
<dbReference type="SUPFAM" id="SSF88874">
    <property type="entry name" value="Receptor-binding domain of short tail fibre protein gp12"/>
    <property type="match status" value="1"/>
</dbReference>
<accession>A0A562TSC4</accession>
<protein>
    <submittedName>
        <fullName evidence="2">Microcystin-dependent protein</fullName>
    </submittedName>
</protein>
<name>A0A562TSC4_9SPHI</name>
<organism evidence="2 3">
    <name type="scientific">Mucilaginibacter frigoritolerans</name>
    <dbReference type="NCBI Taxonomy" id="652788"/>
    <lineage>
        <taxon>Bacteria</taxon>
        <taxon>Pseudomonadati</taxon>
        <taxon>Bacteroidota</taxon>
        <taxon>Sphingobacteriia</taxon>
        <taxon>Sphingobacteriales</taxon>
        <taxon>Sphingobacteriaceae</taxon>
        <taxon>Mucilaginibacter</taxon>
    </lineage>
</organism>
<sequence>MDPLLAMIFAFGSNFAPQGFLFCSGQLLAISSNTAVFSLLGTTYGGNDTTNFALPDLRGRAPIGQGQGPGLSNYVLGQAAGTETVPILINNLPSHTHTLNANTAAGTTGVPGTTTYLSKGPSTGSGPNATVENIYTTTAPNTTLAANAIGLTGSSVPLPNLQPYLAISYIIAMNGIFPTRN</sequence>
<dbReference type="Pfam" id="PF07484">
    <property type="entry name" value="Collar"/>
    <property type="match status" value="1"/>
</dbReference>